<sequence>MSSLIEAQKGLSDIQFVEWLNENQVEVFRKLDDDFFPLFRTDEHPMLPRFKSQMAFLRAVRMLVLYVIRTRLDSSAAANVQQFIENDGVYFCLKQISQAILYKPELDAVQSKMINLAEETSVILECGFVAEDLASLAKLRAFFTQCRPMIASLAISWDMIGNSAVMNPPAALEVPVPNAKTTVNEDSEIEEDTDVDRDDMAQVVALQDSETLPNCSWLTVGDYNRCRQYCRDAAANGATYLSRNELVEKDLFRTSRMLKIAPSAAIQGLIHEGLLSKRYSKFGSLINTHRVLHIADGRRDTFPATFPRLTASLQKVQDKRR</sequence>
<proteinExistence type="predicted"/>
<comment type="caution">
    <text evidence="1">The sequence shown here is derived from an EMBL/GenBank/DDBJ whole genome shotgun (WGS) entry which is preliminary data.</text>
</comment>
<gene>
    <name evidence="1" type="ORF">J8273_0763</name>
</gene>
<dbReference type="EMBL" id="JAHDYR010000001">
    <property type="protein sequence ID" value="KAG9397633.1"/>
    <property type="molecule type" value="Genomic_DNA"/>
</dbReference>
<organism evidence="1 2">
    <name type="scientific">Carpediemonas membranifera</name>
    <dbReference type="NCBI Taxonomy" id="201153"/>
    <lineage>
        <taxon>Eukaryota</taxon>
        <taxon>Metamonada</taxon>
        <taxon>Carpediemonas-like organisms</taxon>
        <taxon>Carpediemonas</taxon>
    </lineage>
</organism>
<dbReference type="AlphaFoldDB" id="A0A8J6AZ79"/>
<evidence type="ECO:0000313" key="2">
    <source>
        <dbReference type="Proteomes" id="UP000717585"/>
    </source>
</evidence>
<dbReference type="Proteomes" id="UP000717585">
    <property type="component" value="Unassembled WGS sequence"/>
</dbReference>
<evidence type="ECO:0000313" key="1">
    <source>
        <dbReference type="EMBL" id="KAG9397633.1"/>
    </source>
</evidence>
<keyword evidence="2" id="KW-1185">Reference proteome</keyword>
<protein>
    <submittedName>
        <fullName evidence="1">Uncharacterized protein</fullName>
    </submittedName>
</protein>
<name>A0A8J6AZ79_9EUKA</name>
<reference evidence="1" key="1">
    <citation type="submission" date="2021-05" db="EMBL/GenBank/DDBJ databases">
        <title>A free-living protist that lacks canonical eukaryotic 1 DNA replication and segregation systems.</title>
        <authorList>
            <person name="Salas-Leiva D.E."/>
            <person name="Tromer E.C."/>
            <person name="Curtis B.A."/>
            <person name="Jerlstrom-Hultqvist J."/>
            <person name="Kolisko M."/>
            <person name="Yi Z."/>
            <person name="Salas-Leiva J.S."/>
            <person name="Gallot-Lavallee L."/>
            <person name="Kops G.J.P.L."/>
            <person name="Archibald J.M."/>
            <person name="Simpson A.G.B."/>
            <person name="Roger A.J."/>
        </authorList>
    </citation>
    <scope>NUCLEOTIDE SEQUENCE</scope>
    <source>
        <strain evidence="1">BICM</strain>
    </source>
</reference>
<accession>A0A8J6AZ79</accession>